<organism evidence="3 4">
    <name type="scientific">Labrys monachus</name>
    <dbReference type="NCBI Taxonomy" id="217067"/>
    <lineage>
        <taxon>Bacteria</taxon>
        <taxon>Pseudomonadati</taxon>
        <taxon>Pseudomonadota</taxon>
        <taxon>Alphaproteobacteria</taxon>
        <taxon>Hyphomicrobiales</taxon>
        <taxon>Xanthobacteraceae</taxon>
        <taxon>Labrys</taxon>
    </lineage>
</organism>
<dbReference type="CDD" id="cd00293">
    <property type="entry name" value="USP-like"/>
    <property type="match status" value="1"/>
</dbReference>
<dbReference type="RefSeq" id="WP_307422807.1">
    <property type="nucleotide sequence ID" value="NZ_JAUSVK010000001.1"/>
</dbReference>
<dbReference type="PRINTS" id="PR01438">
    <property type="entry name" value="UNVRSLSTRESS"/>
</dbReference>
<comment type="similarity">
    <text evidence="1">Belongs to the universal stress protein A family.</text>
</comment>
<feature type="domain" description="UspA" evidence="2">
    <location>
        <begin position="158"/>
        <end position="278"/>
    </location>
</feature>
<dbReference type="Gene3D" id="3.40.50.12370">
    <property type="match status" value="1"/>
</dbReference>
<evidence type="ECO:0000259" key="2">
    <source>
        <dbReference type="Pfam" id="PF00582"/>
    </source>
</evidence>
<dbReference type="InterPro" id="IPR006015">
    <property type="entry name" value="Universal_stress_UspA"/>
</dbReference>
<dbReference type="Proteomes" id="UP001237448">
    <property type="component" value="Unassembled WGS sequence"/>
</dbReference>
<sequence>MIGNVKNVFVAVTKQFGPAETSFALPYGLSLAHRADAHTTVQASSVRLKLPFNWANGLVWDLVQAENRRLEALVETVAQTARADAAAAGIICSTETPQLSYPDLLASFTAQARVHDLAVLDAEPESIALDRAVVETLLLDSGRPLIIVPAGHDVCRSRRVIVAWDGSAKAARATGDALPFLKDAEAVEIVSVTGEKDLPDALMGADLAPCLARHGIRVSVNSLDAADGDVAATLRSHAVGFGADLLVMGGFVHSRLHETVFGGVTRSLLDHCPVPLFMSH</sequence>
<protein>
    <submittedName>
        <fullName evidence="3">Nucleotide-binding universal stress UspA family protein</fullName>
    </submittedName>
</protein>
<comment type="caution">
    <text evidence="3">The sequence shown here is derived from an EMBL/GenBank/DDBJ whole genome shotgun (WGS) entry which is preliminary data.</text>
</comment>
<accession>A0ABU0FAD0</accession>
<gene>
    <name evidence="3" type="ORF">J3R73_000856</name>
</gene>
<evidence type="ECO:0000313" key="3">
    <source>
        <dbReference type="EMBL" id="MDQ0391064.1"/>
    </source>
</evidence>
<proteinExistence type="inferred from homology"/>
<dbReference type="SUPFAM" id="SSF52402">
    <property type="entry name" value="Adenine nucleotide alpha hydrolases-like"/>
    <property type="match status" value="1"/>
</dbReference>
<keyword evidence="4" id="KW-1185">Reference proteome</keyword>
<dbReference type="InterPro" id="IPR006016">
    <property type="entry name" value="UspA"/>
</dbReference>
<evidence type="ECO:0000313" key="4">
    <source>
        <dbReference type="Proteomes" id="UP001237448"/>
    </source>
</evidence>
<name>A0ABU0FAD0_9HYPH</name>
<dbReference type="Pfam" id="PF00582">
    <property type="entry name" value="Usp"/>
    <property type="match status" value="1"/>
</dbReference>
<reference evidence="3 4" key="1">
    <citation type="submission" date="2023-07" db="EMBL/GenBank/DDBJ databases">
        <title>Genomic Encyclopedia of Type Strains, Phase IV (KMG-IV): sequencing the most valuable type-strain genomes for metagenomic binning, comparative biology and taxonomic classification.</title>
        <authorList>
            <person name="Goeker M."/>
        </authorList>
    </citation>
    <scope>NUCLEOTIDE SEQUENCE [LARGE SCALE GENOMIC DNA]</scope>
    <source>
        <strain evidence="3 4">DSM 5896</strain>
    </source>
</reference>
<evidence type="ECO:0000256" key="1">
    <source>
        <dbReference type="ARBA" id="ARBA00008791"/>
    </source>
</evidence>
<dbReference type="EMBL" id="JAUSVK010000001">
    <property type="protein sequence ID" value="MDQ0391064.1"/>
    <property type="molecule type" value="Genomic_DNA"/>
</dbReference>